<protein>
    <recommendedName>
        <fullName evidence="1">VWFD domain-containing protein</fullName>
    </recommendedName>
</protein>
<dbReference type="PANTHER" id="PTHR13802:SF52">
    <property type="entry name" value="MUCIN-4"/>
    <property type="match status" value="1"/>
</dbReference>
<evidence type="ECO:0000313" key="2">
    <source>
        <dbReference type="EMBL" id="CAH3192651.1"/>
    </source>
</evidence>
<dbReference type="PANTHER" id="PTHR13802">
    <property type="entry name" value="MUCIN 4-RELATED"/>
    <property type="match status" value="1"/>
</dbReference>
<comment type="caution">
    <text evidence="2">The sequence shown here is derived from an EMBL/GenBank/DDBJ whole genome shotgun (WGS) entry which is preliminary data.</text>
</comment>
<gene>
    <name evidence="2" type="ORF">PEVE_00024293</name>
</gene>
<dbReference type="Proteomes" id="UP001159427">
    <property type="component" value="Unassembled WGS sequence"/>
</dbReference>
<feature type="non-terminal residue" evidence="2">
    <location>
        <position position="94"/>
    </location>
</feature>
<proteinExistence type="predicted"/>
<accession>A0ABN8SPS6</accession>
<dbReference type="Pfam" id="PF00094">
    <property type="entry name" value="VWD"/>
    <property type="match status" value="1"/>
</dbReference>
<organism evidence="2 3">
    <name type="scientific">Porites evermanni</name>
    <dbReference type="NCBI Taxonomy" id="104178"/>
    <lineage>
        <taxon>Eukaryota</taxon>
        <taxon>Metazoa</taxon>
        <taxon>Cnidaria</taxon>
        <taxon>Anthozoa</taxon>
        <taxon>Hexacorallia</taxon>
        <taxon>Scleractinia</taxon>
        <taxon>Fungiina</taxon>
        <taxon>Poritidae</taxon>
        <taxon>Porites</taxon>
    </lineage>
</organism>
<evidence type="ECO:0000313" key="3">
    <source>
        <dbReference type="Proteomes" id="UP001159427"/>
    </source>
</evidence>
<feature type="domain" description="VWFD" evidence="1">
    <location>
        <begin position="1"/>
        <end position="94"/>
    </location>
</feature>
<evidence type="ECO:0000259" key="1">
    <source>
        <dbReference type="PROSITE" id="PS51233"/>
    </source>
</evidence>
<sequence>GGNLLFSKPEANCVEVYFPSTTSVQFCEKIEMLSFVVTLSEDYRNSTRGLLGTWNDDPTDDFTLPDGTVLSPSSTSREIHFDFGVKWQINQSQS</sequence>
<dbReference type="InterPro" id="IPR001846">
    <property type="entry name" value="VWF_type-D"/>
</dbReference>
<feature type="non-terminal residue" evidence="2">
    <location>
        <position position="1"/>
    </location>
</feature>
<reference evidence="2 3" key="1">
    <citation type="submission" date="2022-05" db="EMBL/GenBank/DDBJ databases">
        <authorList>
            <consortium name="Genoscope - CEA"/>
            <person name="William W."/>
        </authorList>
    </citation>
    <scope>NUCLEOTIDE SEQUENCE [LARGE SCALE GENOMIC DNA]</scope>
</reference>
<dbReference type="PROSITE" id="PS51233">
    <property type="entry name" value="VWFD"/>
    <property type="match status" value="1"/>
</dbReference>
<keyword evidence="3" id="KW-1185">Reference proteome</keyword>
<name>A0ABN8SPS6_9CNID</name>
<dbReference type="EMBL" id="CALNXI010003246">
    <property type="protein sequence ID" value="CAH3192651.1"/>
    <property type="molecule type" value="Genomic_DNA"/>
</dbReference>
<dbReference type="InterPro" id="IPR051495">
    <property type="entry name" value="Epithelial_Barrier/Signaling"/>
</dbReference>